<evidence type="ECO:0008006" key="3">
    <source>
        <dbReference type="Google" id="ProtNLM"/>
    </source>
</evidence>
<dbReference type="RefSeq" id="WP_338253797.1">
    <property type="nucleotide sequence ID" value="NZ_BSRI01000002.1"/>
</dbReference>
<protein>
    <recommendedName>
        <fullName evidence="3">Zinc-ribbon domain-containing protein</fullName>
    </recommendedName>
</protein>
<dbReference type="Proteomes" id="UP001344906">
    <property type="component" value="Unassembled WGS sequence"/>
</dbReference>
<proteinExistence type="predicted"/>
<reference evidence="1 2" key="1">
    <citation type="submission" date="2023-02" db="EMBL/GenBank/DDBJ databases">
        <title>Dictyobacter halimunensis sp. nov., a new member of the class Ktedonobacteria from forest soil in a geothermal area.</title>
        <authorList>
            <person name="Rachmania M.K."/>
            <person name="Ningsih F."/>
            <person name="Sakai Y."/>
            <person name="Yabe S."/>
            <person name="Yokota A."/>
            <person name="Sjamsuridzal W."/>
        </authorList>
    </citation>
    <scope>NUCLEOTIDE SEQUENCE [LARGE SCALE GENOMIC DNA]</scope>
    <source>
        <strain evidence="1 2">S3.2.2.5</strain>
    </source>
</reference>
<gene>
    <name evidence="1" type="ORF">KDH_46000</name>
</gene>
<organism evidence="1 2">
    <name type="scientific">Dictyobacter halimunensis</name>
    <dbReference type="NCBI Taxonomy" id="3026934"/>
    <lineage>
        <taxon>Bacteria</taxon>
        <taxon>Bacillati</taxon>
        <taxon>Chloroflexota</taxon>
        <taxon>Ktedonobacteria</taxon>
        <taxon>Ktedonobacterales</taxon>
        <taxon>Dictyobacteraceae</taxon>
        <taxon>Dictyobacter</taxon>
    </lineage>
</organism>
<dbReference type="EMBL" id="BSRI01000002">
    <property type="protein sequence ID" value="GLV57764.1"/>
    <property type="molecule type" value="Genomic_DNA"/>
</dbReference>
<evidence type="ECO:0000313" key="2">
    <source>
        <dbReference type="Proteomes" id="UP001344906"/>
    </source>
</evidence>
<name>A0ABQ6FY56_9CHLR</name>
<comment type="caution">
    <text evidence="1">The sequence shown here is derived from an EMBL/GenBank/DDBJ whole genome shotgun (WGS) entry which is preliminary data.</text>
</comment>
<keyword evidence="2" id="KW-1185">Reference proteome</keyword>
<evidence type="ECO:0000313" key="1">
    <source>
        <dbReference type="EMBL" id="GLV57764.1"/>
    </source>
</evidence>
<accession>A0ABQ6FY56</accession>
<sequence>MFSTLRQRIKYRLAHILYDMFKTTIDAQNWSQTVTCTSCQRIIPVDAYFCAYCGIQQGTLFAPPAAVKLQDTDPLLFEQVTIKLPPGNEQRRFLRYVRDTKNGDPGPATIAHRQLQDYPSRPPIHDR</sequence>